<evidence type="ECO:0000259" key="1">
    <source>
        <dbReference type="SMART" id="SM01001"/>
    </source>
</evidence>
<reference evidence="2 3" key="1">
    <citation type="submission" date="2014-12" db="EMBL/GenBank/DDBJ databases">
        <title>Genome assembly of Enhygromyxa salina DSM 15201.</title>
        <authorList>
            <person name="Sharma G."/>
            <person name="Subramanian S."/>
        </authorList>
    </citation>
    <scope>NUCLEOTIDE SEQUENCE [LARGE SCALE GENOMIC DNA]</scope>
    <source>
        <strain evidence="2 3">DSM 15201</strain>
    </source>
</reference>
<dbReference type="Pfam" id="PF00731">
    <property type="entry name" value="AIRC"/>
    <property type="match status" value="1"/>
</dbReference>
<name>A0A0C1ZAR3_9BACT</name>
<dbReference type="SUPFAM" id="SSF52255">
    <property type="entry name" value="N5-CAIR mutase (phosphoribosylaminoimidazole carboxylase, PurE)"/>
    <property type="match status" value="1"/>
</dbReference>
<protein>
    <submittedName>
        <fullName evidence="2">Circadian phase modifier protein</fullName>
    </submittedName>
</protein>
<dbReference type="GO" id="GO:0016787">
    <property type="term" value="F:hydrolase activity"/>
    <property type="evidence" value="ECO:0007669"/>
    <property type="project" value="InterPro"/>
</dbReference>
<proteinExistence type="predicted"/>
<dbReference type="EMBL" id="JMCC02000067">
    <property type="protein sequence ID" value="KIG14714.1"/>
    <property type="molecule type" value="Genomic_DNA"/>
</dbReference>
<dbReference type="Proteomes" id="UP000031599">
    <property type="component" value="Unassembled WGS sequence"/>
</dbReference>
<dbReference type="Gene3D" id="3.40.50.1970">
    <property type="match status" value="1"/>
</dbReference>
<dbReference type="AlphaFoldDB" id="A0A0C1ZAR3"/>
<evidence type="ECO:0000313" key="3">
    <source>
        <dbReference type="Proteomes" id="UP000031599"/>
    </source>
</evidence>
<dbReference type="RefSeq" id="WP_240480317.1">
    <property type="nucleotide sequence ID" value="NZ_JMCC02000067.1"/>
</dbReference>
<sequence>MNDVTTSTPSAASARAILDALLDGRINREQALAGLETSAAQPRVENLDWARIDHDRAARRGFPEVIYGPGKTTDQIREIFVRLAKRNPNVLCTRTDAAAHEAVSEALDLEARAALRFDTQAGLLSLHRDQSIRQRGTLVVLSAGTADQKVANEALCCAKVLGNRVERLADVGVAGLHRLLAELPTLERASVIICVAGFEAALPSVVAGLVHCPVIAVPTSTGYGASFQGVTALLSCLTSCSAGVVTVNIDNGFGAAYAATLINRLSGPVQPDEPQVAP</sequence>
<dbReference type="NCBIfam" id="NF033503">
    <property type="entry name" value="LarB"/>
    <property type="match status" value="1"/>
</dbReference>
<organism evidence="2 3">
    <name type="scientific">Enhygromyxa salina</name>
    <dbReference type="NCBI Taxonomy" id="215803"/>
    <lineage>
        <taxon>Bacteria</taxon>
        <taxon>Pseudomonadati</taxon>
        <taxon>Myxococcota</taxon>
        <taxon>Polyangia</taxon>
        <taxon>Nannocystales</taxon>
        <taxon>Nannocystaceae</taxon>
        <taxon>Enhygromyxa</taxon>
    </lineage>
</organism>
<comment type="caution">
    <text evidence="2">The sequence shown here is derived from an EMBL/GenBank/DDBJ whole genome shotgun (WGS) entry which is preliminary data.</text>
</comment>
<dbReference type="GO" id="GO:0006189">
    <property type="term" value="P:'de novo' IMP biosynthetic process"/>
    <property type="evidence" value="ECO:0007669"/>
    <property type="project" value="InterPro"/>
</dbReference>
<accession>A0A0C1ZAR3</accession>
<dbReference type="PANTHER" id="PTHR43064:SF1">
    <property type="entry name" value="SLL1489 PROTEIN"/>
    <property type="match status" value="1"/>
</dbReference>
<dbReference type="SMART" id="SM01001">
    <property type="entry name" value="AIRC"/>
    <property type="match status" value="1"/>
</dbReference>
<gene>
    <name evidence="2" type="ORF">DB30_06440</name>
</gene>
<evidence type="ECO:0000313" key="2">
    <source>
        <dbReference type="EMBL" id="KIG14714.1"/>
    </source>
</evidence>
<dbReference type="InterPro" id="IPR039476">
    <property type="entry name" value="P2CMN_synthase_LarB"/>
</dbReference>
<dbReference type="PANTHER" id="PTHR43064">
    <property type="entry name" value="PHOSPHORIBOSYLAMINOIMIDAZOLE CARBOXYLASE-RELATED"/>
    <property type="match status" value="1"/>
</dbReference>
<feature type="domain" description="PurE" evidence="1">
    <location>
        <begin position="136"/>
        <end position="268"/>
    </location>
</feature>
<dbReference type="InterPro" id="IPR000031">
    <property type="entry name" value="PurE_dom"/>
</dbReference>